<dbReference type="AlphaFoldDB" id="A0A449BEJ7"/>
<reference evidence="2 3" key="1">
    <citation type="submission" date="2019-01" db="EMBL/GenBank/DDBJ databases">
        <authorList>
            <consortium name="Pathogen Informatics"/>
        </authorList>
    </citation>
    <scope>NUCLEOTIDE SEQUENCE [LARGE SCALE GENOMIC DNA]</scope>
    <source>
        <strain evidence="2 3">NCTC10138</strain>
    </source>
</reference>
<dbReference type="PANTHER" id="PTHR43581">
    <property type="entry name" value="ATP/GTP PHOSPHATASE"/>
    <property type="match status" value="1"/>
</dbReference>
<dbReference type="Gene3D" id="3.40.50.300">
    <property type="entry name" value="P-loop containing nucleotide triphosphate hydrolases"/>
    <property type="match status" value="1"/>
</dbReference>
<evidence type="ECO:0000259" key="1">
    <source>
        <dbReference type="SMART" id="SM00382"/>
    </source>
</evidence>
<proteinExistence type="predicted"/>
<dbReference type="InterPro" id="IPR041685">
    <property type="entry name" value="AAA_GajA/Old/RecF-like"/>
</dbReference>
<dbReference type="PANTHER" id="PTHR43581:SF3">
    <property type="entry name" value="AAA+ ATPASE DOMAIN-CONTAINING PROTEIN"/>
    <property type="match status" value="1"/>
</dbReference>
<feature type="domain" description="AAA+ ATPase" evidence="1">
    <location>
        <begin position="27"/>
        <end position="228"/>
    </location>
</feature>
<dbReference type="EMBL" id="LR215048">
    <property type="protein sequence ID" value="VEU80857.1"/>
    <property type="molecule type" value="Genomic_DNA"/>
</dbReference>
<dbReference type="SMART" id="SM00382">
    <property type="entry name" value="AAA"/>
    <property type="match status" value="1"/>
</dbReference>
<dbReference type="InterPro" id="IPR051396">
    <property type="entry name" value="Bact_Antivir_Def_Nuclease"/>
</dbReference>
<dbReference type="KEGG" id="aaxa:NCTC10138_01245"/>
<evidence type="ECO:0000313" key="3">
    <source>
        <dbReference type="Proteomes" id="UP000289841"/>
    </source>
</evidence>
<gene>
    <name evidence="2" type="ORF">NCTC10138_01245</name>
</gene>
<protein>
    <submittedName>
        <fullName evidence="2">Cytochrome c biogenesis protein CcmA</fullName>
    </submittedName>
</protein>
<dbReference type="Proteomes" id="UP000289841">
    <property type="component" value="Chromosome"/>
</dbReference>
<dbReference type="InterPro" id="IPR003593">
    <property type="entry name" value="AAA+_ATPase"/>
</dbReference>
<dbReference type="OrthoDB" id="9784297at2"/>
<keyword evidence="3" id="KW-1185">Reference proteome</keyword>
<dbReference type="Pfam" id="PF13175">
    <property type="entry name" value="AAA_15"/>
    <property type="match status" value="1"/>
</dbReference>
<evidence type="ECO:0000313" key="2">
    <source>
        <dbReference type="EMBL" id="VEU80857.1"/>
    </source>
</evidence>
<accession>A0A449BEJ7</accession>
<sequence>MLIKLVKDIDKNEYPYSTIAFKSLDLNAPVVFFTGENGSGKSTILRIISQLTNSINVSKNIDYRFEKYKGFSVSWNTKLKRGYYFQSEDFYTFLSWIEKEEQENKDLLNQSIKKHGNRESFGKILEIGLHEGNVEKMKSMVSKFKMASHGEGYISFFSSKLRGKTLYLLDEPETPLSFQNQLTLISLIKKYVDEGSQFIICTHSPILLAYPNALIYHFSDKISITEYENHPIVRDYTSFLSSPTRYMKYLFDEEEWIWSHK</sequence>
<organism evidence="2 3">
    <name type="scientific">Haploplasma axanthum</name>
    <name type="common">Acholeplasma axanthum</name>
    <dbReference type="NCBI Taxonomy" id="29552"/>
    <lineage>
        <taxon>Bacteria</taxon>
        <taxon>Bacillati</taxon>
        <taxon>Mycoplasmatota</taxon>
        <taxon>Mollicutes</taxon>
        <taxon>Acholeplasmatales</taxon>
        <taxon>Acholeplasmataceae</taxon>
        <taxon>Haploplasma</taxon>
    </lineage>
</organism>
<name>A0A449BEJ7_HAPAX</name>
<dbReference type="InterPro" id="IPR027417">
    <property type="entry name" value="P-loop_NTPase"/>
</dbReference>
<dbReference type="STRING" id="1278311.GCA_000428705_00236"/>
<dbReference type="SUPFAM" id="SSF52540">
    <property type="entry name" value="P-loop containing nucleoside triphosphate hydrolases"/>
    <property type="match status" value="1"/>
</dbReference>